<evidence type="ECO:0000256" key="11">
    <source>
        <dbReference type="ARBA" id="ARBA00023049"/>
    </source>
</evidence>
<evidence type="ECO:0000313" key="16">
    <source>
        <dbReference type="EMBL" id="EGG02106.1"/>
    </source>
</evidence>
<dbReference type="HAMAP" id="MF_01458">
    <property type="entry name" value="FtsH"/>
    <property type="match status" value="1"/>
</dbReference>
<keyword evidence="5" id="KW-0645">Protease</keyword>
<feature type="coiled-coil region" evidence="13">
    <location>
        <begin position="761"/>
        <end position="798"/>
    </location>
</feature>
<dbReference type="Gene3D" id="1.10.8.60">
    <property type="match status" value="1"/>
</dbReference>
<dbReference type="GO" id="GO:0030150">
    <property type="term" value="P:protein import into mitochondrial matrix"/>
    <property type="evidence" value="ECO:0007669"/>
    <property type="project" value="EnsemblFungi"/>
</dbReference>
<dbReference type="Pfam" id="PF00004">
    <property type="entry name" value="AAA"/>
    <property type="match status" value="1"/>
</dbReference>
<dbReference type="STRING" id="747676.F4RZY4"/>
<dbReference type="FunFam" id="1.20.58.760:FF:000001">
    <property type="entry name" value="ATP-dependent zinc metalloprotease FtsH"/>
    <property type="match status" value="1"/>
</dbReference>
<protein>
    <submittedName>
        <fullName evidence="16">ATP-dependent peptidase</fullName>
    </submittedName>
</protein>
<dbReference type="EMBL" id="GL883133">
    <property type="protein sequence ID" value="EGG02106.1"/>
    <property type="molecule type" value="Genomic_DNA"/>
</dbReference>
<dbReference type="GO" id="GO:0046872">
    <property type="term" value="F:metal ion binding"/>
    <property type="evidence" value="ECO:0007669"/>
    <property type="project" value="UniProtKB-KW"/>
</dbReference>
<keyword evidence="17" id="KW-1185">Reference proteome</keyword>
<name>F4RZY4_MELLP</name>
<dbReference type="AlphaFoldDB" id="F4RZY4"/>
<dbReference type="SUPFAM" id="SSF140990">
    <property type="entry name" value="FtsH protease domain-like"/>
    <property type="match status" value="1"/>
</dbReference>
<dbReference type="GO" id="GO:0006457">
    <property type="term" value="P:protein folding"/>
    <property type="evidence" value="ECO:0007669"/>
    <property type="project" value="EnsemblFungi"/>
</dbReference>
<dbReference type="MEROPS" id="M41.004"/>
<dbReference type="FunCoup" id="F4RZY4">
    <property type="interactions" value="566"/>
</dbReference>
<dbReference type="CDD" id="cd19501">
    <property type="entry name" value="RecA-like_FtsH"/>
    <property type="match status" value="1"/>
</dbReference>
<feature type="transmembrane region" description="Helical" evidence="14">
    <location>
        <begin position="331"/>
        <end position="350"/>
    </location>
</feature>
<evidence type="ECO:0000256" key="3">
    <source>
        <dbReference type="ARBA" id="ARBA00010044"/>
    </source>
</evidence>
<dbReference type="Gene3D" id="1.20.58.760">
    <property type="entry name" value="Peptidase M41"/>
    <property type="match status" value="1"/>
</dbReference>
<dbReference type="InterPro" id="IPR003593">
    <property type="entry name" value="AAA+_ATPase"/>
</dbReference>
<reference evidence="17" key="1">
    <citation type="journal article" date="2011" name="Proc. Natl. Acad. Sci. U.S.A.">
        <title>Obligate biotrophy features unraveled by the genomic analysis of rust fungi.</title>
        <authorList>
            <person name="Duplessis S."/>
            <person name="Cuomo C.A."/>
            <person name="Lin Y.-C."/>
            <person name="Aerts A."/>
            <person name="Tisserant E."/>
            <person name="Veneault-Fourrey C."/>
            <person name="Joly D.L."/>
            <person name="Hacquard S."/>
            <person name="Amselem J."/>
            <person name="Cantarel B.L."/>
            <person name="Chiu R."/>
            <person name="Coutinho P.M."/>
            <person name="Feau N."/>
            <person name="Field M."/>
            <person name="Frey P."/>
            <person name="Gelhaye E."/>
            <person name="Goldberg J."/>
            <person name="Grabherr M.G."/>
            <person name="Kodira C.D."/>
            <person name="Kohler A."/>
            <person name="Kuees U."/>
            <person name="Lindquist E.A."/>
            <person name="Lucas S.M."/>
            <person name="Mago R."/>
            <person name="Mauceli E."/>
            <person name="Morin E."/>
            <person name="Murat C."/>
            <person name="Pangilinan J.L."/>
            <person name="Park R."/>
            <person name="Pearson M."/>
            <person name="Quesneville H."/>
            <person name="Rouhier N."/>
            <person name="Sakthikumar S."/>
            <person name="Salamov A.A."/>
            <person name="Schmutz J."/>
            <person name="Selles B."/>
            <person name="Shapiro H."/>
            <person name="Tanguay P."/>
            <person name="Tuskan G.A."/>
            <person name="Henrissat B."/>
            <person name="Van de Peer Y."/>
            <person name="Rouze P."/>
            <person name="Ellis J.G."/>
            <person name="Dodds P.N."/>
            <person name="Schein J.E."/>
            <person name="Zhong S."/>
            <person name="Hamelin R.C."/>
            <person name="Grigoriev I.V."/>
            <person name="Szabo L.J."/>
            <person name="Martin F."/>
        </authorList>
    </citation>
    <scope>NUCLEOTIDE SEQUENCE [LARGE SCALE GENOMIC DNA]</scope>
    <source>
        <strain evidence="17">98AG31 / pathotype 3-4-7</strain>
    </source>
</reference>
<dbReference type="InterPro" id="IPR027417">
    <property type="entry name" value="P-loop_NTPase"/>
</dbReference>
<dbReference type="GO" id="GO:0031942">
    <property type="term" value="C:i-AAA complex"/>
    <property type="evidence" value="ECO:0007669"/>
    <property type="project" value="EnsemblFungi"/>
</dbReference>
<evidence type="ECO:0000256" key="8">
    <source>
        <dbReference type="ARBA" id="ARBA00022801"/>
    </source>
</evidence>
<dbReference type="InterPro" id="IPR000642">
    <property type="entry name" value="Peptidase_M41"/>
</dbReference>
<evidence type="ECO:0000256" key="6">
    <source>
        <dbReference type="ARBA" id="ARBA00022723"/>
    </source>
</evidence>
<gene>
    <name evidence="16" type="ORF">MELLADRAFT_123249</name>
</gene>
<comment type="similarity">
    <text evidence="4">In the N-terminal section; belongs to the AAA ATPase family.</text>
</comment>
<keyword evidence="9" id="KW-0862">Zinc</keyword>
<evidence type="ECO:0000256" key="10">
    <source>
        <dbReference type="ARBA" id="ARBA00022840"/>
    </source>
</evidence>
<evidence type="ECO:0000256" key="12">
    <source>
        <dbReference type="ARBA" id="ARBA00023136"/>
    </source>
</evidence>
<evidence type="ECO:0000256" key="4">
    <source>
        <dbReference type="ARBA" id="ARBA00010550"/>
    </source>
</evidence>
<dbReference type="GO" id="GO:0007005">
    <property type="term" value="P:mitochondrion organization"/>
    <property type="evidence" value="ECO:0007669"/>
    <property type="project" value="TreeGrafter"/>
</dbReference>
<dbReference type="PANTHER" id="PTHR23076">
    <property type="entry name" value="METALLOPROTEASE M41 FTSH"/>
    <property type="match status" value="1"/>
</dbReference>
<dbReference type="OrthoDB" id="1413014at2759"/>
<dbReference type="GO" id="GO:0004222">
    <property type="term" value="F:metalloendopeptidase activity"/>
    <property type="evidence" value="ECO:0007669"/>
    <property type="project" value="InterPro"/>
</dbReference>
<comment type="subcellular location">
    <subcellularLocation>
        <location evidence="2">Membrane</location>
    </subcellularLocation>
</comment>
<keyword evidence="7" id="KW-0547">Nucleotide-binding</keyword>
<keyword evidence="8" id="KW-0378">Hydrolase</keyword>
<evidence type="ECO:0000256" key="5">
    <source>
        <dbReference type="ARBA" id="ARBA00022670"/>
    </source>
</evidence>
<keyword evidence="10" id="KW-0067">ATP-binding</keyword>
<dbReference type="GO" id="GO:0033619">
    <property type="term" value="P:membrane protein proteolysis"/>
    <property type="evidence" value="ECO:0007669"/>
    <property type="project" value="EnsemblFungi"/>
</dbReference>
<evidence type="ECO:0000256" key="9">
    <source>
        <dbReference type="ARBA" id="ARBA00022833"/>
    </source>
</evidence>
<dbReference type="FunFam" id="3.40.50.300:FF:000175">
    <property type="entry name" value="ATP-dependent zinc metalloprotease FTSH 4"/>
    <property type="match status" value="1"/>
</dbReference>
<keyword evidence="13" id="KW-0175">Coiled coil</keyword>
<dbReference type="GeneID" id="18926304"/>
<dbReference type="HOGENOM" id="CLU_000688_9_2_1"/>
<feature type="domain" description="AAA+ ATPase" evidence="15">
    <location>
        <begin position="411"/>
        <end position="547"/>
    </location>
</feature>
<dbReference type="GO" id="GO:0004176">
    <property type="term" value="F:ATP-dependent peptidase activity"/>
    <property type="evidence" value="ECO:0007669"/>
    <property type="project" value="EnsemblFungi"/>
</dbReference>
<dbReference type="GO" id="GO:0016887">
    <property type="term" value="F:ATP hydrolysis activity"/>
    <property type="evidence" value="ECO:0007669"/>
    <property type="project" value="InterPro"/>
</dbReference>
<dbReference type="InterPro" id="IPR003960">
    <property type="entry name" value="ATPase_AAA_CS"/>
</dbReference>
<dbReference type="Gene3D" id="3.40.50.300">
    <property type="entry name" value="P-loop containing nucleotide triphosphate hydrolases"/>
    <property type="match status" value="1"/>
</dbReference>
<dbReference type="PANTHER" id="PTHR23076:SF97">
    <property type="entry name" value="ATP-DEPENDENT ZINC METALLOPROTEASE YME1L1"/>
    <property type="match status" value="1"/>
</dbReference>
<dbReference type="InterPro" id="IPR005936">
    <property type="entry name" value="FtsH"/>
</dbReference>
<dbReference type="InParanoid" id="F4RZY4"/>
<evidence type="ECO:0000259" key="15">
    <source>
        <dbReference type="SMART" id="SM00382"/>
    </source>
</evidence>
<dbReference type="PROSITE" id="PS00674">
    <property type="entry name" value="AAA"/>
    <property type="match status" value="1"/>
</dbReference>
<dbReference type="Pfam" id="PF17862">
    <property type="entry name" value="AAA_lid_3"/>
    <property type="match status" value="1"/>
</dbReference>
<keyword evidence="14" id="KW-1133">Transmembrane helix</keyword>
<dbReference type="GO" id="GO:0141164">
    <property type="term" value="P:mitochondrial protein quality control"/>
    <property type="evidence" value="ECO:0007669"/>
    <property type="project" value="EnsemblFungi"/>
</dbReference>
<dbReference type="KEGG" id="mlr:MELLADRAFT_123249"/>
<dbReference type="SMART" id="SM00382">
    <property type="entry name" value="AAA"/>
    <property type="match status" value="1"/>
</dbReference>
<proteinExistence type="inferred from homology"/>
<evidence type="ECO:0000256" key="2">
    <source>
        <dbReference type="ARBA" id="ARBA00004370"/>
    </source>
</evidence>
<sequence length="814" mass="88291">MMVMSMKEVLLNGVKTTRAFSSCSRQPTASGYLSNLYPEYSSEPQCSQVPRQNPSRSSHFARRLHKTSELLNQSHSTSSIPTFSRTSFGPFTTWSVRHLSTEPVSSASSSGKDPNIVSSTSADKAVDADLLEIPQLLQLIKSGTPKDLAHLSQIFDQILDQSSGPQSSSLKIRDILNHGELWGGYIQALVQAQGSRPGASINDLTQLLQTRAKQRQALLDSLPPPSASVAQPAPTTLNSETKLTQLLTSLKLTRSSLVSAIFNRMGTKAAVQPQDLHAANQQAIAATTATGQSAFTSGQQSNASPDSDSAGTIRVVVEELKGNMAMRALKFLGVTLVYSFIMLTLLSLVMDSSGLLKATSPTGGPTEFKPQGQTPVTFEDVHGCDSAKEELKEVVDFLKDPLRFARLGGRLPRGVLLTGPPGTGKTLLARAVAGEAGVQFFIASGSEFDEMYVGVGARRIRELFAAARKAAPAIIFIDELDALGAKRSSKDQHYIKQTLNQLLVELDGFQQTEGVILMAATNFPQSLDKALTRPGRFDRHVAVPLPDARGRVQILKHHARNVTVNSDLDLSFVARSTPGFSGADLQNLVNQAAVKASREGADNVTASHFDWARDRIMMGAENKNYITSPQQKRLTAYHEAGHALVSMYTPGATPLHKVTCLRRGHALGITHFLPEMDKVSESYRECLARLDVGMGGRAAEELLMGKEHVTSGASSDIDTATMIATAMIREMGFSTRLGPRAYRSDDQLSPQTLAIIDLEVLEMVESAEKRAKELLREKREELDRLANALVEYETLSAEEAWKVVKGLGIERDAV</sequence>
<dbReference type="VEuPathDB" id="FungiDB:MELLADRAFT_123249"/>
<dbReference type="InterPro" id="IPR037219">
    <property type="entry name" value="Peptidase_M41-like"/>
</dbReference>
<comment type="cofactor">
    <cofactor evidence="1">
        <name>Zn(2+)</name>
        <dbReference type="ChEBI" id="CHEBI:29105"/>
    </cofactor>
</comment>
<evidence type="ECO:0000256" key="13">
    <source>
        <dbReference type="SAM" id="Coils"/>
    </source>
</evidence>
<dbReference type="RefSeq" id="XP_007414643.1">
    <property type="nucleotide sequence ID" value="XM_007414581.1"/>
</dbReference>
<keyword evidence="12 14" id="KW-0472">Membrane</keyword>
<evidence type="ECO:0000256" key="1">
    <source>
        <dbReference type="ARBA" id="ARBA00001947"/>
    </source>
</evidence>
<evidence type="ECO:0000313" key="17">
    <source>
        <dbReference type="Proteomes" id="UP000001072"/>
    </source>
</evidence>
<dbReference type="GO" id="GO:0005524">
    <property type="term" value="F:ATP binding"/>
    <property type="evidence" value="ECO:0007669"/>
    <property type="project" value="UniProtKB-KW"/>
</dbReference>
<dbReference type="eggNOG" id="KOG0734">
    <property type="taxonomic scope" value="Eukaryota"/>
</dbReference>
<dbReference type="Pfam" id="PF01434">
    <property type="entry name" value="Peptidase_M41"/>
    <property type="match status" value="1"/>
</dbReference>
<organism evidence="17">
    <name type="scientific">Melampsora larici-populina (strain 98AG31 / pathotype 3-4-7)</name>
    <name type="common">Poplar leaf rust fungus</name>
    <dbReference type="NCBI Taxonomy" id="747676"/>
    <lineage>
        <taxon>Eukaryota</taxon>
        <taxon>Fungi</taxon>
        <taxon>Dikarya</taxon>
        <taxon>Basidiomycota</taxon>
        <taxon>Pucciniomycotina</taxon>
        <taxon>Pucciniomycetes</taxon>
        <taxon>Pucciniales</taxon>
        <taxon>Melampsoraceae</taxon>
        <taxon>Melampsora</taxon>
    </lineage>
</organism>
<keyword evidence="14" id="KW-0812">Transmembrane</keyword>
<keyword evidence="11" id="KW-0482">Metalloprotease</keyword>
<dbReference type="InterPro" id="IPR003959">
    <property type="entry name" value="ATPase_AAA_core"/>
</dbReference>
<comment type="similarity">
    <text evidence="3">In the C-terminal section; belongs to the peptidase M41 family.</text>
</comment>
<keyword evidence="6" id="KW-0479">Metal-binding</keyword>
<dbReference type="Proteomes" id="UP000001072">
    <property type="component" value="Unassembled WGS sequence"/>
</dbReference>
<evidence type="ECO:0000256" key="14">
    <source>
        <dbReference type="SAM" id="Phobius"/>
    </source>
</evidence>
<dbReference type="GO" id="GO:0045041">
    <property type="term" value="P:protein import into mitochondrial intermembrane space"/>
    <property type="evidence" value="ECO:0007669"/>
    <property type="project" value="EnsemblFungi"/>
</dbReference>
<evidence type="ECO:0000256" key="7">
    <source>
        <dbReference type="ARBA" id="ARBA00022741"/>
    </source>
</evidence>
<dbReference type="FunFam" id="1.10.8.60:FF:000001">
    <property type="entry name" value="ATP-dependent zinc metalloprotease FtsH"/>
    <property type="match status" value="1"/>
</dbReference>
<dbReference type="InterPro" id="IPR041569">
    <property type="entry name" value="AAA_lid_3"/>
</dbReference>
<accession>F4RZY4</accession>
<dbReference type="SUPFAM" id="SSF52540">
    <property type="entry name" value="P-loop containing nucleoside triphosphate hydrolases"/>
    <property type="match status" value="1"/>
</dbReference>